<evidence type="ECO:0000256" key="1">
    <source>
        <dbReference type="ARBA" id="ARBA00006484"/>
    </source>
</evidence>
<reference evidence="4 5" key="1">
    <citation type="submission" date="2019-01" db="EMBL/GenBank/DDBJ databases">
        <title>Spirosoma flava sp. nov., a propanil-degrading bacterium isolated from herbicide-contaminated soil.</title>
        <authorList>
            <person name="Zhang L."/>
            <person name="Jiang J.-D."/>
        </authorList>
    </citation>
    <scope>NUCLEOTIDE SEQUENCE [LARGE SCALE GENOMIC DNA]</scope>
    <source>
        <strain evidence="4 5">TY50</strain>
    </source>
</reference>
<dbReference type="PANTHER" id="PTHR44196">
    <property type="entry name" value="DEHYDROGENASE/REDUCTASE SDR FAMILY MEMBER 7B"/>
    <property type="match status" value="1"/>
</dbReference>
<protein>
    <submittedName>
        <fullName evidence="4">SDR family oxidoreductase</fullName>
    </submittedName>
</protein>
<dbReference type="GO" id="GO:0016491">
    <property type="term" value="F:oxidoreductase activity"/>
    <property type="evidence" value="ECO:0007669"/>
    <property type="project" value="UniProtKB-KW"/>
</dbReference>
<organism evidence="4 5">
    <name type="scientific">Spirosoma sordidisoli</name>
    <dbReference type="NCBI Taxonomy" id="2502893"/>
    <lineage>
        <taxon>Bacteria</taxon>
        <taxon>Pseudomonadati</taxon>
        <taxon>Bacteroidota</taxon>
        <taxon>Cytophagia</taxon>
        <taxon>Cytophagales</taxon>
        <taxon>Cytophagaceae</taxon>
        <taxon>Spirosoma</taxon>
    </lineage>
</organism>
<dbReference type="InterPro" id="IPR036291">
    <property type="entry name" value="NAD(P)-bd_dom_sf"/>
</dbReference>
<dbReference type="PIRSF" id="PIRSF000126">
    <property type="entry name" value="11-beta-HSD1"/>
    <property type="match status" value="1"/>
</dbReference>
<accession>A0A4Q2UJF8</accession>
<dbReference type="AlphaFoldDB" id="A0A4Q2UJF8"/>
<evidence type="ECO:0000256" key="2">
    <source>
        <dbReference type="ARBA" id="ARBA00023002"/>
    </source>
</evidence>
<dbReference type="SUPFAM" id="SSF51735">
    <property type="entry name" value="NAD(P)-binding Rossmann-fold domains"/>
    <property type="match status" value="1"/>
</dbReference>
<comment type="caution">
    <text evidence="4">The sequence shown here is derived from an EMBL/GenBank/DDBJ whole genome shotgun (WGS) entry which is preliminary data.</text>
</comment>
<dbReference type="PRINTS" id="PR00081">
    <property type="entry name" value="GDHRDH"/>
</dbReference>
<dbReference type="RefSeq" id="WP_129601635.1">
    <property type="nucleotide sequence ID" value="NZ_SBLB01000003.1"/>
</dbReference>
<evidence type="ECO:0000313" key="5">
    <source>
        <dbReference type="Proteomes" id="UP000290407"/>
    </source>
</evidence>
<evidence type="ECO:0000313" key="4">
    <source>
        <dbReference type="EMBL" id="RYC69364.1"/>
    </source>
</evidence>
<name>A0A4Q2UJF8_9BACT</name>
<dbReference type="GO" id="GO:0016020">
    <property type="term" value="C:membrane"/>
    <property type="evidence" value="ECO:0007669"/>
    <property type="project" value="TreeGrafter"/>
</dbReference>
<comment type="similarity">
    <text evidence="1 3">Belongs to the short-chain dehydrogenases/reductases (SDR) family.</text>
</comment>
<dbReference type="Gene3D" id="3.40.50.720">
    <property type="entry name" value="NAD(P)-binding Rossmann-like Domain"/>
    <property type="match status" value="1"/>
</dbReference>
<keyword evidence="5" id="KW-1185">Reference proteome</keyword>
<dbReference type="InterPro" id="IPR002347">
    <property type="entry name" value="SDR_fam"/>
</dbReference>
<dbReference type="EMBL" id="SBLB01000003">
    <property type="protein sequence ID" value="RYC69364.1"/>
    <property type="molecule type" value="Genomic_DNA"/>
</dbReference>
<evidence type="ECO:0000256" key="3">
    <source>
        <dbReference type="RuleBase" id="RU000363"/>
    </source>
</evidence>
<dbReference type="Pfam" id="PF00106">
    <property type="entry name" value="adh_short"/>
    <property type="match status" value="1"/>
</dbReference>
<gene>
    <name evidence="4" type="ORF">EQG79_12180</name>
</gene>
<dbReference type="CDD" id="cd05233">
    <property type="entry name" value="SDR_c"/>
    <property type="match status" value="1"/>
</dbReference>
<sequence>MNEFILLTGASSGIGLSMARLLAAQKQNLILVARRLDRLETLKAELADKHGITVYTFAKDLSSTDEVVALHHEISALGLPVTRLVNNAGFGTYGPFDEGALEPDLRMINLNVGAVVTLTKLFLPDMKRRGSGHIMNVASLLSFLPFPYYSVYSATKAFVLSFSETLEAELAGSGVTVSAFCPGPVDTGFTTDAMLKTNAYATNKPADVQWVAAVGVRHLLSGKGVKIVGRLNWLLANTPRFSPRWLTMRINKFLASPKR</sequence>
<proteinExistence type="inferred from homology"/>
<keyword evidence="2" id="KW-0560">Oxidoreductase</keyword>
<dbReference type="PRINTS" id="PR00080">
    <property type="entry name" value="SDRFAMILY"/>
</dbReference>
<dbReference type="PANTHER" id="PTHR44196:SF2">
    <property type="entry name" value="SHORT-CHAIN DEHYDROGENASE-RELATED"/>
    <property type="match status" value="1"/>
</dbReference>
<dbReference type="Proteomes" id="UP000290407">
    <property type="component" value="Unassembled WGS sequence"/>
</dbReference>